<reference evidence="1" key="1">
    <citation type="submission" date="2020-08" db="EMBL/GenBank/DDBJ databases">
        <title>Multicomponent nature underlies the extraordinary mechanical properties of spider dragline silk.</title>
        <authorList>
            <person name="Kono N."/>
            <person name="Nakamura H."/>
            <person name="Mori M."/>
            <person name="Yoshida Y."/>
            <person name="Ohtoshi R."/>
            <person name="Malay A.D."/>
            <person name="Moran D.A.P."/>
            <person name="Tomita M."/>
            <person name="Numata K."/>
            <person name="Arakawa K."/>
        </authorList>
    </citation>
    <scope>NUCLEOTIDE SEQUENCE</scope>
</reference>
<dbReference type="PANTHER" id="PTHR47331">
    <property type="entry name" value="PHD-TYPE DOMAIN-CONTAINING PROTEIN"/>
    <property type="match status" value="1"/>
</dbReference>
<organism evidence="1 2">
    <name type="scientific">Nephila pilipes</name>
    <name type="common">Giant wood spider</name>
    <name type="synonym">Nephila maculata</name>
    <dbReference type="NCBI Taxonomy" id="299642"/>
    <lineage>
        <taxon>Eukaryota</taxon>
        <taxon>Metazoa</taxon>
        <taxon>Ecdysozoa</taxon>
        <taxon>Arthropoda</taxon>
        <taxon>Chelicerata</taxon>
        <taxon>Arachnida</taxon>
        <taxon>Araneae</taxon>
        <taxon>Araneomorphae</taxon>
        <taxon>Entelegynae</taxon>
        <taxon>Araneoidea</taxon>
        <taxon>Nephilidae</taxon>
        <taxon>Nephila</taxon>
    </lineage>
</organism>
<protein>
    <submittedName>
        <fullName evidence="1">Integrase catalytic domain-containing protein</fullName>
    </submittedName>
</protein>
<evidence type="ECO:0000313" key="1">
    <source>
        <dbReference type="EMBL" id="GFT67701.1"/>
    </source>
</evidence>
<comment type="caution">
    <text evidence="1">The sequence shown here is derived from an EMBL/GenBank/DDBJ whole genome shotgun (WGS) entry which is preliminary data.</text>
</comment>
<dbReference type="InterPro" id="IPR008042">
    <property type="entry name" value="Retrotrans_Pao"/>
</dbReference>
<dbReference type="AlphaFoldDB" id="A0A8X6PF42"/>
<name>A0A8X6PF42_NEPPI</name>
<sequence length="254" mass="30346">MRKLSLTIFCDAFKIFYVACVFLRVEETSTVSLQLFQAQSRMVPFLSTSIPRLELIACNIGARLENEVSKDGIDTYYWWKHYVSLHDENFLLRKPFDEWPKAEVLPYFEKVNTERRKTIISATDTEYNRIFDRLSSYEKLVRVFAWIFRFIDNCKNSHAKRTSGIINSEEFHRAEKSNLKVVQQEAFTGQEDKCLKALYPWRDEKGLLRDKTRILLREDFKNFKYPKLLFHNHALVKKTYIFWTLTFRSFNSDV</sequence>
<dbReference type="EMBL" id="BMAW01115798">
    <property type="protein sequence ID" value="GFT67701.1"/>
    <property type="molecule type" value="Genomic_DNA"/>
</dbReference>
<proteinExistence type="predicted"/>
<dbReference type="Pfam" id="PF05380">
    <property type="entry name" value="Peptidase_A17"/>
    <property type="match status" value="1"/>
</dbReference>
<keyword evidence="2" id="KW-1185">Reference proteome</keyword>
<evidence type="ECO:0000313" key="2">
    <source>
        <dbReference type="Proteomes" id="UP000887013"/>
    </source>
</evidence>
<accession>A0A8X6PF42</accession>
<dbReference type="Proteomes" id="UP000887013">
    <property type="component" value="Unassembled WGS sequence"/>
</dbReference>
<gene>
    <name evidence="1" type="primary">AVEN_65314_1</name>
    <name evidence="1" type="ORF">NPIL_614801</name>
</gene>
<dbReference type="OrthoDB" id="5986643at2759"/>